<protein>
    <submittedName>
        <fullName evidence="2">PadR family transcriptional regulator</fullName>
    </submittedName>
</protein>
<dbReference type="PANTHER" id="PTHR33169:SF14">
    <property type="entry name" value="TRANSCRIPTIONAL REGULATOR RV3488"/>
    <property type="match status" value="1"/>
</dbReference>
<dbReference type="InterPro" id="IPR036388">
    <property type="entry name" value="WH-like_DNA-bd_sf"/>
</dbReference>
<dbReference type="Gene3D" id="1.10.10.10">
    <property type="entry name" value="Winged helix-like DNA-binding domain superfamily/Winged helix DNA-binding domain"/>
    <property type="match status" value="1"/>
</dbReference>
<evidence type="ECO:0000259" key="1">
    <source>
        <dbReference type="Pfam" id="PF03551"/>
    </source>
</evidence>
<name>A0A410QBK3_9FIRM</name>
<dbReference type="InterPro" id="IPR005149">
    <property type="entry name" value="Tscrpt_reg_PadR_N"/>
</dbReference>
<keyword evidence="3" id="KW-1185">Reference proteome</keyword>
<dbReference type="EMBL" id="CP035282">
    <property type="protein sequence ID" value="QAT61371.1"/>
    <property type="molecule type" value="Genomic_DNA"/>
</dbReference>
<dbReference type="RefSeq" id="WP_071141152.1">
    <property type="nucleotide sequence ID" value="NZ_CP035282.1"/>
</dbReference>
<evidence type="ECO:0000313" key="2">
    <source>
        <dbReference type="EMBL" id="QAT61371.1"/>
    </source>
</evidence>
<dbReference type="SUPFAM" id="SSF46785">
    <property type="entry name" value="Winged helix' DNA-binding domain"/>
    <property type="match status" value="1"/>
</dbReference>
<dbReference type="Pfam" id="PF03551">
    <property type="entry name" value="PadR"/>
    <property type="match status" value="1"/>
</dbReference>
<dbReference type="KEGG" id="spoa:EQM13_07165"/>
<organism evidence="2 3">
    <name type="scientific">Acidilutibacter cellobiosedens</name>
    <dbReference type="NCBI Taxonomy" id="2507161"/>
    <lineage>
        <taxon>Bacteria</taxon>
        <taxon>Bacillati</taxon>
        <taxon>Bacillota</taxon>
        <taxon>Tissierellia</taxon>
        <taxon>Tissierellales</taxon>
        <taxon>Acidilutibacteraceae</taxon>
        <taxon>Acidilutibacter</taxon>
    </lineage>
</organism>
<reference evidence="3" key="1">
    <citation type="submission" date="2019-01" db="EMBL/GenBank/DDBJ databases">
        <title>Draft genomes of a novel of Sporanaerobacter strains.</title>
        <authorList>
            <person name="Ma S."/>
        </authorList>
    </citation>
    <scope>NUCLEOTIDE SEQUENCE [LARGE SCALE GENOMIC DNA]</scope>
    <source>
        <strain evidence="3">NJN-17</strain>
    </source>
</reference>
<feature type="domain" description="Transcription regulator PadR N-terminal" evidence="1">
    <location>
        <begin position="16"/>
        <end position="88"/>
    </location>
</feature>
<dbReference type="InterPro" id="IPR036390">
    <property type="entry name" value="WH_DNA-bd_sf"/>
</dbReference>
<dbReference type="AlphaFoldDB" id="A0A410QBK3"/>
<evidence type="ECO:0000313" key="3">
    <source>
        <dbReference type="Proteomes" id="UP000287969"/>
    </source>
</evidence>
<dbReference type="Proteomes" id="UP000287969">
    <property type="component" value="Chromosome"/>
</dbReference>
<sequence>MKVDKELMRGSTTMIILSLLNEEDMYGYQIISKLKKLSDSIFNLKEGTLYPILHGLENKGCIISYWVDGEAGRRRKYYRITEEGLKFLKGKQKEWKLYTEVVNKIVGDFCYE</sequence>
<accession>A0A410QBK3</accession>
<dbReference type="OrthoDB" id="9808017at2"/>
<gene>
    <name evidence="2" type="ORF">EQM13_07165</name>
</gene>
<proteinExistence type="predicted"/>
<dbReference type="PANTHER" id="PTHR33169">
    <property type="entry name" value="PADR-FAMILY TRANSCRIPTIONAL REGULATOR"/>
    <property type="match status" value="1"/>
</dbReference>
<dbReference type="InterPro" id="IPR052509">
    <property type="entry name" value="Metal_resp_DNA-bind_regulator"/>
</dbReference>